<dbReference type="Proteomes" id="UP000234341">
    <property type="component" value="Unassembled WGS sequence"/>
</dbReference>
<comment type="caution">
    <text evidence="1">The sequence shown here is derived from an EMBL/GenBank/DDBJ whole genome shotgun (WGS) entry which is preliminary data.</text>
</comment>
<name>A0A2N5C4N9_9BURK</name>
<sequence length="179" mass="19153">MNLTGVLATLSVASSVAVSSTPVEKQLLAISPHDFAQQFNVVAHDVGAKLTLPDFRAKPGWHRANTSEGVSVMVRAAHTGYAIDEVVVVCRAAEQCMMTICTAARAIDATVEPNLLQYFVAARIAGQLGEVALVMSGLVYLVVNPDDEDYVALVIRPYQPQQELGARRQALLTAPPHST</sequence>
<evidence type="ECO:0000313" key="1">
    <source>
        <dbReference type="EMBL" id="PLP97184.1"/>
    </source>
</evidence>
<evidence type="ECO:0000313" key="2">
    <source>
        <dbReference type="Proteomes" id="UP000234341"/>
    </source>
</evidence>
<reference evidence="1 2" key="1">
    <citation type="submission" date="2017-12" db="EMBL/GenBank/DDBJ databases">
        <title>Genome sequence of the active heterotrophic nitrifier-denitrifier, Cupriavidus pauculus UM1.</title>
        <authorList>
            <person name="Putonti C."/>
            <person name="Castignetti D."/>
        </authorList>
    </citation>
    <scope>NUCLEOTIDE SEQUENCE [LARGE SCALE GENOMIC DNA]</scope>
    <source>
        <strain evidence="1 2">UM1</strain>
    </source>
</reference>
<proteinExistence type="predicted"/>
<organism evidence="1 2">
    <name type="scientific">Cupriavidus pauculus</name>
    <dbReference type="NCBI Taxonomy" id="82633"/>
    <lineage>
        <taxon>Bacteria</taxon>
        <taxon>Pseudomonadati</taxon>
        <taxon>Pseudomonadota</taxon>
        <taxon>Betaproteobacteria</taxon>
        <taxon>Burkholderiales</taxon>
        <taxon>Burkholderiaceae</taxon>
        <taxon>Cupriavidus</taxon>
    </lineage>
</organism>
<dbReference type="AlphaFoldDB" id="A0A2N5C4N9"/>
<protein>
    <submittedName>
        <fullName evidence="1">Malto-oligosyltrehalose synthase</fullName>
    </submittedName>
</protein>
<dbReference type="OrthoDB" id="8964106at2"/>
<dbReference type="EMBL" id="PJRP01000019">
    <property type="protein sequence ID" value="PLP97184.1"/>
    <property type="molecule type" value="Genomic_DNA"/>
</dbReference>
<accession>A0A2N5C4N9</accession>
<gene>
    <name evidence="1" type="ORF">CYJ10_28080</name>
</gene>
<dbReference type="RefSeq" id="WP_101684711.1">
    <property type="nucleotide sequence ID" value="NZ_PJRP01000019.1"/>
</dbReference>